<dbReference type="PANTHER" id="PTHR45989:SF1">
    <property type="entry name" value="TRANSLATION INITIATION FACTOR EIF-2B SUBUNIT GAMMA"/>
    <property type="match status" value="1"/>
</dbReference>
<evidence type="ECO:0000256" key="1">
    <source>
        <dbReference type="ARBA" id="ARBA00004514"/>
    </source>
</evidence>
<feature type="region of interest" description="Disordered" evidence="9">
    <location>
        <begin position="436"/>
        <end position="470"/>
    </location>
</feature>
<dbReference type="GO" id="GO:0006446">
    <property type="term" value="P:regulation of translational initiation"/>
    <property type="evidence" value="ECO:0007669"/>
    <property type="project" value="EnsemblFungi"/>
</dbReference>
<feature type="compositionally biased region" description="Acidic residues" evidence="9">
    <location>
        <begin position="450"/>
        <end position="462"/>
    </location>
</feature>
<organism evidence="11 12">
    <name type="scientific">Candidozyma pseudohaemuli</name>
    <dbReference type="NCBI Taxonomy" id="418784"/>
    <lineage>
        <taxon>Eukaryota</taxon>
        <taxon>Fungi</taxon>
        <taxon>Dikarya</taxon>
        <taxon>Ascomycota</taxon>
        <taxon>Saccharomycotina</taxon>
        <taxon>Pichiomycetes</taxon>
        <taxon>Metschnikowiaceae</taxon>
        <taxon>Candidozyma</taxon>
    </lineage>
</organism>
<evidence type="ECO:0000256" key="6">
    <source>
        <dbReference type="ARBA" id="ARBA00044196"/>
    </source>
</evidence>
<dbReference type="GO" id="GO:0005085">
    <property type="term" value="F:guanyl-nucleotide exchange factor activity"/>
    <property type="evidence" value="ECO:0007669"/>
    <property type="project" value="EnsemblFungi"/>
</dbReference>
<dbReference type="Gene3D" id="2.160.10.10">
    <property type="entry name" value="Hexapeptide repeat proteins"/>
    <property type="match status" value="1"/>
</dbReference>
<dbReference type="GO" id="GO:1903574">
    <property type="term" value="P:negative regulation of cellular response to amino acid starvation"/>
    <property type="evidence" value="ECO:0007669"/>
    <property type="project" value="EnsemblFungi"/>
</dbReference>
<comment type="subunit">
    <text evidence="8">Component of the translation initiation factor 2B (eIF2B) complex which is a heterodecamer of two sets of five different subunits: alpha, beta, gamma, delta and epsilon. Subunits alpha, beta and delta comprise a regulatory subcomplex and subunits epsilon and gamma comprise a catalytic subcomplex. Within the complex, the hexameric regulatory complex resides at the center, with the two heterodimeric catalytic subcomplexes bound on opposite sides.</text>
</comment>
<dbReference type="GeneID" id="36564458"/>
<proteinExistence type="inferred from homology"/>
<dbReference type="Proteomes" id="UP000241107">
    <property type="component" value="Unassembled WGS sequence"/>
</dbReference>
<evidence type="ECO:0000256" key="8">
    <source>
        <dbReference type="ARBA" id="ARBA00046432"/>
    </source>
</evidence>
<dbReference type="PANTHER" id="PTHR45989">
    <property type="entry name" value="TRANSLATION INITIATION FACTOR EIF-2B SUBUNIT GAMMA"/>
    <property type="match status" value="1"/>
</dbReference>
<dbReference type="STRING" id="418784.A0A2P7YZK4"/>
<feature type="compositionally biased region" description="Low complexity" evidence="9">
    <location>
        <begin position="437"/>
        <end position="449"/>
    </location>
</feature>
<dbReference type="GO" id="GO:0005829">
    <property type="term" value="C:cytosol"/>
    <property type="evidence" value="ECO:0007669"/>
    <property type="project" value="UniProtKB-SubCell"/>
</dbReference>
<keyword evidence="12" id="KW-1185">Reference proteome</keyword>
<evidence type="ECO:0000259" key="10">
    <source>
        <dbReference type="Pfam" id="PF25084"/>
    </source>
</evidence>
<accession>A0A2P7YZK4</accession>
<evidence type="ECO:0000256" key="5">
    <source>
        <dbReference type="ARBA" id="ARBA00022917"/>
    </source>
</evidence>
<name>A0A2P7YZK4_9ASCO</name>
<dbReference type="AlphaFoldDB" id="A0A2P7YZK4"/>
<evidence type="ECO:0000256" key="9">
    <source>
        <dbReference type="SAM" id="MobiDB-lite"/>
    </source>
</evidence>
<dbReference type="VEuPathDB" id="FungiDB:C7M61_001067"/>
<dbReference type="InterPro" id="IPR056764">
    <property type="entry name" value="LbH_EIF2B3/5"/>
</dbReference>
<dbReference type="EMBL" id="PYFQ01000001">
    <property type="protein sequence ID" value="PSK41385.1"/>
    <property type="molecule type" value="Genomic_DNA"/>
</dbReference>
<feature type="domain" description="EIF2B subunit epsilon/gamma LbH" evidence="10">
    <location>
        <begin position="326"/>
        <end position="401"/>
    </location>
</feature>
<reference evidence="11 12" key="1">
    <citation type="submission" date="2018-03" db="EMBL/GenBank/DDBJ databases">
        <title>Candida pseudohaemulonii genome assembly and annotation.</title>
        <authorList>
            <person name="Munoz J.F."/>
            <person name="Gade L.G."/>
            <person name="Chow N.A."/>
            <person name="Litvintseva A.P."/>
            <person name="Loparev V.N."/>
            <person name="Cuomo C.A."/>
        </authorList>
    </citation>
    <scope>NUCLEOTIDE SEQUENCE [LARGE SCALE GENOMIC DNA]</scope>
    <source>
        <strain evidence="11 12">B12108</strain>
    </source>
</reference>
<protein>
    <recommendedName>
        <fullName evidence="6">Translation initiation factor eIF2B subunit gamma</fullName>
    </recommendedName>
    <alternativeName>
        <fullName evidence="7">eIF2B GDP-GTP exchange factor subunit gamma</fullName>
    </alternativeName>
</protein>
<dbReference type="OrthoDB" id="10250549at2759"/>
<dbReference type="GO" id="GO:0002183">
    <property type="term" value="P:cytoplasmic translational initiation"/>
    <property type="evidence" value="ECO:0007669"/>
    <property type="project" value="TreeGrafter"/>
</dbReference>
<dbReference type="Gene3D" id="3.90.550.10">
    <property type="entry name" value="Spore Coat Polysaccharide Biosynthesis Protein SpsA, Chain A"/>
    <property type="match status" value="1"/>
</dbReference>
<dbReference type="SUPFAM" id="SSF53448">
    <property type="entry name" value="Nucleotide-diphospho-sugar transferases"/>
    <property type="match status" value="1"/>
</dbReference>
<evidence type="ECO:0000256" key="2">
    <source>
        <dbReference type="ARBA" id="ARBA00007878"/>
    </source>
</evidence>
<evidence type="ECO:0000313" key="12">
    <source>
        <dbReference type="Proteomes" id="UP000241107"/>
    </source>
</evidence>
<dbReference type="CDD" id="cd04652">
    <property type="entry name" value="LbH_eIF2B_gamma_C"/>
    <property type="match status" value="1"/>
</dbReference>
<comment type="subcellular location">
    <subcellularLocation>
        <location evidence="1">Cytoplasm</location>
        <location evidence="1">Cytosol</location>
    </subcellularLocation>
</comment>
<keyword evidence="3" id="KW-0963">Cytoplasm</keyword>
<dbReference type="RefSeq" id="XP_024716084.1">
    <property type="nucleotide sequence ID" value="XM_024856485.1"/>
</dbReference>
<comment type="similarity">
    <text evidence="2">Belongs to the eIF-2B gamma/epsilon subunits family.</text>
</comment>
<keyword evidence="5" id="KW-0648">Protein biosynthesis</keyword>
<sequence length="470" mass="52367">MEFHAVILCGQGKALNPFSKVRATGTVKALLPIANKPMIEYVLDWCAKAFFPKITIVCDELSKEDLVAALKVYKSKAGLQSENNEDSRLSNQFLDLIQVVELATATSGEVLKFLAKSSIIDPLEHFVLLPCDFITNLPPQVLIEAYRSRLETDIGLLCYYKNQLEIEDKKNKIFPKNYTIFAELPSGQSQLLDYYSAEDVDFHKALKIRTQLTWKYSKSIVSTKLLNSSIFFGSANEIFGLFEKYQEKFTKIYFSNRPLIKVIRDLARLSWQSTSCENTIGFMLVPTQAQFTRSNNLPVLLESNRYYLKLQAQANAARSSAPKDKTAANVGADALIGENNELGEKTNVKRTVVGNNCKIGKRVKLTGSIILDNAVIEDDVALENCIIGHDVIIRSKSKLVNCNVESTHEVTKGTQAKGDTLLCLSLEGLEVEDGESAIESSLEESSSGSDYDDYEEDIEYGDNSDGLFAY</sequence>
<evidence type="ECO:0000256" key="3">
    <source>
        <dbReference type="ARBA" id="ARBA00022490"/>
    </source>
</evidence>
<dbReference type="InterPro" id="IPR051960">
    <property type="entry name" value="eIF2B_gamma"/>
</dbReference>
<dbReference type="Pfam" id="PF25084">
    <property type="entry name" value="LbH_EIF2B"/>
    <property type="match status" value="1"/>
</dbReference>
<evidence type="ECO:0000313" key="11">
    <source>
        <dbReference type="EMBL" id="PSK41385.1"/>
    </source>
</evidence>
<gene>
    <name evidence="11" type="ORF">C7M61_001067</name>
</gene>
<dbReference type="GO" id="GO:0005851">
    <property type="term" value="C:eukaryotic translation initiation factor 2B complex"/>
    <property type="evidence" value="ECO:0007669"/>
    <property type="project" value="EnsemblFungi"/>
</dbReference>
<dbReference type="GO" id="GO:0003743">
    <property type="term" value="F:translation initiation factor activity"/>
    <property type="evidence" value="ECO:0007669"/>
    <property type="project" value="UniProtKB-KW"/>
</dbReference>
<keyword evidence="4" id="KW-0396">Initiation factor</keyword>
<comment type="caution">
    <text evidence="11">The sequence shown here is derived from an EMBL/GenBank/DDBJ whole genome shotgun (WGS) entry which is preliminary data.</text>
</comment>
<dbReference type="InterPro" id="IPR029044">
    <property type="entry name" value="Nucleotide-diphossugar_trans"/>
</dbReference>
<evidence type="ECO:0000256" key="4">
    <source>
        <dbReference type="ARBA" id="ARBA00022540"/>
    </source>
</evidence>
<evidence type="ECO:0000256" key="7">
    <source>
        <dbReference type="ARBA" id="ARBA00044229"/>
    </source>
</evidence>